<keyword evidence="1" id="KW-0812">Transmembrane</keyword>
<name>A0A7S8HY86_FUSCU</name>
<dbReference type="AlphaFoldDB" id="A0A7S8HY86"/>
<evidence type="ECO:0000256" key="1">
    <source>
        <dbReference type="SAM" id="Phobius"/>
    </source>
</evidence>
<feature type="transmembrane region" description="Helical" evidence="1">
    <location>
        <begin position="42"/>
        <end position="59"/>
    </location>
</feature>
<sequence length="322" mass="35743">MEITLGFGLAAIVVITRTKEGRKWSFLQFVTSAGLEAFFDFAIYFALSILIASIVVLANKDFGVSTSGFGACEAEIALAMSVACVLPLMYPVGLLPAHQSHSEHPQESASDRSRESKRGLYHFRLLLFSLLTVLFFYPFVSQAIHNWAPSRIGEGKGPGGETVVTNEEFERVQKVCFGSVKYLAFWESQLLAATELASSLLIYFFLFWHLISAHIQRMEIDEEDIGAMTGGLLRIMGRIKSVWKRSKPLITLFLCVPAALDGILLYCIFHLRHIQAQIAQGLGGQYAGNEWGFGQIVSIVIFVPVLVDMAFTGWTYRTSVLP</sequence>
<feature type="transmembrane region" description="Helical" evidence="1">
    <location>
        <begin position="190"/>
        <end position="211"/>
    </location>
</feature>
<gene>
    <name evidence="2" type="ORF">HYE67_008033</name>
</gene>
<keyword evidence="1" id="KW-1133">Transmembrane helix</keyword>
<evidence type="ECO:0000313" key="2">
    <source>
        <dbReference type="EMBL" id="QPC65802.1"/>
    </source>
</evidence>
<protein>
    <submittedName>
        <fullName evidence="2">Uncharacterized protein</fullName>
    </submittedName>
</protein>
<reference evidence="2" key="1">
    <citation type="submission" date="2020-11" db="EMBL/GenBank/DDBJ databases">
        <title>The chromosome-scale genome resource for two endophytic Fusarium species: F. culmorum and F. pseudograminearum.</title>
        <authorList>
            <person name="Yuan Z."/>
        </authorList>
    </citation>
    <scope>NUCLEOTIDE SEQUENCE</scope>
    <source>
        <strain evidence="2">Class2-1B</strain>
    </source>
</reference>
<keyword evidence="1" id="KW-0472">Membrane</keyword>
<feature type="transmembrane region" description="Helical" evidence="1">
    <location>
        <begin position="249"/>
        <end position="271"/>
    </location>
</feature>
<dbReference type="EMBL" id="CP064750">
    <property type="protein sequence ID" value="QPC65802.1"/>
    <property type="molecule type" value="Genomic_DNA"/>
</dbReference>
<feature type="transmembrane region" description="Helical" evidence="1">
    <location>
        <begin position="121"/>
        <end position="140"/>
    </location>
</feature>
<accession>A0A7S8HY86</accession>
<organism evidence="2 3">
    <name type="scientific">Fusarium culmorum</name>
    <dbReference type="NCBI Taxonomy" id="5516"/>
    <lineage>
        <taxon>Eukaryota</taxon>
        <taxon>Fungi</taxon>
        <taxon>Dikarya</taxon>
        <taxon>Ascomycota</taxon>
        <taxon>Pezizomycotina</taxon>
        <taxon>Sordariomycetes</taxon>
        <taxon>Hypocreomycetidae</taxon>
        <taxon>Hypocreales</taxon>
        <taxon>Nectriaceae</taxon>
        <taxon>Fusarium</taxon>
    </lineage>
</organism>
<evidence type="ECO:0000313" key="3">
    <source>
        <dbReference type="Proteomes" id="UP000663297"/>
    </source>
</evidence>
<feature type="transmembrane region" description="Helical" evidence="1">
    <location>
        <begin position="291"/>
        <end position="316"/>
    </location>
</feature>
<proteinExistence type="predicted"/>
<dbReference type="Proteomes" id="UP000663297">
    <property type="component" value="Chromosome 4"/>
</dbReference>